<proteinExistence type="predicted"/>
<keyword evidence="3" id="KW-1185">Reference proteome</keyword>
<comment type="caution">
    <text evidence="2">The sequence shown here is derived from an EMBL/GenBank/DDBJ whole genome shotgun (WGS) entry which is preliminary data.</text>
</comment>
<keyword evidence="1" id="KW-0812">Transmembrane</keyword>
<accession>A0A811ZYP8</accession>
<keyword evidence="1" id="KW-1133">Transmembrane helix</keyword>
<feature type="transmembrane region" description="Helical" evidence="1">
    <location>
        <begin position="28"/>
        <end position="55"/>
    </location>
</feature>
<dbReference type="Proteomes" id="UP000645828">
    <property type="component" value="Unassembled WGS sequence"/>
</dbReference>
<evidence type="ECO:0000256" key="1">
    <source>
        <dbReference type="SAM" id="Phobius"/>
    </source>
</evidence>
<keyword evidence="1" id="KW-0472">Membrane</keyword>
<dbReference type="AlphaFoldDB" id="A0A811ZYP8"/>
<organism evidence="2 3">
    <name type="scientific">Nyctereutes procyonoides</name>
    <name type="common">Raccoon dog</name>
    <name type="synonym">Canis procyonoides</name>
    <dbReference type="NCBI Taxonomy" id="34880"/>
    <lineage>
        <taxon>Eukaryota</taxon>
        <taxon>Metazoa</taxon>
        <taxon>Chordata</taxon>
        <taxon>Craniata</taxon>
        <taxon>Vertebrata</taxon>
        <taxon>Euteleostomi</taxon>
        <taxon>Mammalia</taxon>
        <taxon>Eutheria</taxon>
        <taxon>Laurasiatheria</taxon>
        <taxon>Carnivora</taxon>
        <taxon>Caniformia</taxon>
        <taxon>Canidae</taxon>
        <taxon>Nyctereutes</taxon>
    </lineage>
</organism>
<sequence>MHCSVDNARSKEYYQLIHPTQDLRIPGIMVLLFLCVLCGPLGWFLLISLTLSVGVA</sequence>
<gene>
    <name evidence="2" type="ORF">NYPRO_LOCUS26414</name>
</gene>
<evidence type="ECO:0000313" key="2">
    <source>
        <dbReference type="EMBL" id="CAD7693622.1"/>
    </source>
</evidence>
<evidence type="ECO:0000313" key="3">
    <source>
        <dbReference type="Proteomes" id="UP000645828"/>
    </source>
</evidence>
<name>A0A811ZYP8_NYCPR</name>
<dbReference type="EMBL" id="CAJHUB010000784">
    <property type="protein sequence ID" value="CAD7693622.1"/>
    <property type="molecule type" value="Genomic_DNA"/>
</dbReference>
<reference evidence="2" key="1">
    <citation type="submission" date="2020-12" db="EMBL/GenBank/DDBJ databases">
        <authorList>
            <consortium name="Molecular Ecology Group"/>
        </authorList>
    </citation>
    <scope>NUCLEOTIDE SEQUENCE</scope>
    <source>
        <strain evidence="2">TBG_1078</strain>
    </source>
</reference>
<protein>
    <submittedName>
        <fullName evidence="2">(raccoon dog) hypothetical protein</fullName>
    </submittedName>
</protein>